<dbReference type="InterPro" id="IPR001623">
    <property type="entry name" value="DnaJ_domain"/>
</dbReference>
<dbReference type="Pfam" id="PF01556">
    <property type="entry name" value="DnaJ_C"/>
    <property type="match status" value="1"/>
</dbReference>
<dbReference type="InterPro" id="IPR036869">
    <property type="entry name" value="J_dom_sf"/>
</dbReference>
<keyword evidence="4" id="KW-1185">Reference proteome</keyword>
<name>A0A1E5VAI9_9POAL</name>
<dbReference type="PANTHER" id="PTHR24078">
    <property type="entry name" value="DNAJ HOMOLOG SUBFAMILY C MEMBER"/>
    <property type="match status" value="1"/>
</dbReference>
<keyword evidence="1" id="KW-0143">Chaperone</keyword>
<dbReference type="CDD" id="cd10747">
    <property type="entry name" value="DnaJ_C"/>
    <property type="match status" value="1"/>
</dbReference>
<protein>
    <recommendedName>
        <fullName evidence="2">J domain-containing protein</fullName>
    </recommendedName>
</protein>
<dbReference type="PRINTS" id="PR00625">
    <property type="entry name" value="JDOMAIN"/>
</dbReference>
<dbReference type="AlphaFoldDB" id="A0A1E5VAI9"/>
<dbReference type="Proteomes" id="UP000095767">
    <property type="component" value="Unassembled WGS sequence"/>
</dbReference>
<dbReference type="GO" id="GO:0005829">
    <property type="term" value="C:cytosol"/>
    <property type="evidence" value="ECO:0007669"/>
    <property type="project" value="TreeGrafter"/>
</dbReference>
<organism evidence="3 4">
    <name type="scientific">Dichanthelium oligosanthes</name>
    <dbReference type="NCBI Taxonomy" id="888268"/>
    <lineage>
        <taxon>Eukaryota</taxon>
        <taxon>Viridiplantae</taxon>
        <taxon>Streptophyta</taxon>
        <taxon>Embryophyta</taxon>
        <taxon>Tracheophyta</taxon>
        <taxon>Spermatophyta</taxon>
        <taxon>Magnoliopsida</taxon>
        <taxon>Liliopsida</taxon>
        <taxon>Poales</taxon>
        <taxon>Poaceae</taxon>
        <taxon>PACMAD clade</taxon>
        <taxon>Panicoideae</taxon>
        <taxon>Panicodae</taxon>
        <taxon>Paniceae</taxon>
        <taxon>Dichantheliinae</taxon>
        <taxon>Dichanthelium</taxon>
    </lineage>
</organism>
<evidence type="ECO:0000313" key="4">
    <source>
        <dbReference type="Proteomes" id="UP000095767"/>
    </source>
</evidence>
<dbReference type="InterPro" id="IPR008971">
    <property type="entry name" value="HSP40/DnaJ_pept-bd"/>
</dbReference>
<sequence>MARRPSSAPFRQGVQIIRVVRPSWPHGLHVVQPLVPRTNQALSRDRAGPMGNKPPELYYEILHVAKDASPQGVRAAYRTLARQWHPDKHPPESRAEAEARFKAITEAYEALLDQQANRAVFAARDDCGRSRPAEKDRSGGEGGGNVVATAVAGAARSEKPGAAAPCTPAREAEPAKATAAVYSACSNVGGGGRRAFAEFSSYVVRKAPPLERRVECTLEELCSGCRKEVRYTRDVVTKNGLIIKKEVTQTIRVRPGMRKGATVTLEGAGDERPGCLAGDAVFVVSERRHKRFKRLGDDLVLRARVPLVSALTGWQLSFRLLCGDKFRCAFRDEVICPGYVKVVKGGGMPVAGGEKGARGDLMVKFEVVFPENLTDEQRKGLAEILRGCA</sequence>
<dbReference type="PANTHER" id="PTHR24078:SF539">
    <property type="entry name" value="CHAPERONE DNAJ C-TERMINAL DOMAIN-CONTAINING PROTEIN"/>
    <property type="match status" value="1"/>
</dbReference>
<evidence type="ECO:0000313" key="3">
    <source>
        <dbReference type="EMBL" id="OEL22173.1"/>
    </source>
</evidence>
<dbReference type="GO" id="GO:0005783">
    <property type="term" value="C:endoplasmic reticulum"/>
    <property type="evidence" value="ECO:0007669"/>
    <property type="project" value="UniProtKB-ARBA"/>
</dbReference>
<dbReference type="STRING" id="888268.A0A1E5VAI9"/>
<dbReference type="Pfam" id="PF00226">
    <property type="entry name" value="DnaJ"/>
    <property type="match status" value="1"/>
</dbReference>
<evidence type="ECO:0000256" key="1">
    <source>
        <dbReference type="ARBA" id="ARBA00023186"/>
    </source>
</evidence>
<feature type="domain" description="J" evidence="2">
    <location>
        <begin position="57"/>
        <end position="125"/>
    </location>
</feature>
<dbReference type="Gene3D" id="1.10.287.110">
    <property type="entry name" value="DnaJ domain"/>
    <property type="match status" value="1"/>
</dbReference>
<reference evidence="3 4" key="1">
    <citation type="submission" date="2016-09" db="EMBL/GenBank/DDBJ databases">
        <title>The draft genome of Dichanthelium oligosanthes: A C3 panicoid grass species.</title>
        <authorList>
            <person name="Studer A.J."/>
            <person name="Schnable J.C."/>
            <person name="Brutnell T.P."/>
        </authorList>
    </citation>
    <scope>NUCLEOTIDE SEQUENCE [LARGE SCALE GENOMIC DNA]</scope>
    <source>
        <strain evidence="4">cv. Kellogg 1175</strain>
        <tissue evidence="3">Leaf</tissue>
    </source>
</reference>
<dbReference type="SUPFAM" id="SSF46565">
    <property type="entry name" value="Chaperone J-domain"/>
    <property type="match status" value="1"/>
</dbReference>
<dbReference type="InterPro" id="IPR051339">
    <property type="entry name" value="DnaJ_subfamily_B"/>
</dbReference>
<dbReference type="GO" id="GO:0051082">
    <property type="term" value="F:unfolded protein binding"/>
    <property type="evidence" value="ECO:0007669"/>
    <property type="project" value="InterPro"/>
</dbReference>
<dbReference type="EMBL" id="LWDX02046109">
    <property type="protein sequence ID" value="OEL22173.1"/>
    <property type="molecule type" value="Genomic_DNA"/>
</dbReference>
<dbReference type="GO" id="GO:0006457">
    <property type="term" value="P:protein folding"/>
    <property type="evidence" value="ECO:0007669"/>
    <property type="project" value="InterPro"/>
</dbReference>
<evidence type="ECO:0000259" key="2">
    <source>
        <dbReference type="PROSITE" id="PS50076"/>
    </source>
</evidence>
<dbReference type="PROSITE" id="PS50076">
    <property type="entry name" value="DNAJ_2"/>
    <property type="match status" value="1"/>
</dbReference>
<dbReference type="GO" id="GO:0051087">
    <property type="term" value="F:protein-folding chaperone binding"/>
    <property type="evidence" value="ECO:0007669"/>
    <property type="project" value="TreeGrafter"/>
</dbReference>
<dbReference type="Gene3D" id="2.60.260.20">
    <property type="entry name" value="Urease metallochaperone UreE, N-terminal domain"/>
    <property type="match status" value="2"/>
</dbReference>
<accession>A0A1E5VAI9</accession>
<proteinExistence type="predicted"/>
<gene>
    <name evidence="3" type="ORF">BAE44_0016807</name>
</gene>
<dbReference type="FunFam" id="2.60.260.20:FF:000015">
    <property type="entry name" value="Heat shock protein 40"/>
    <property type="match status" value="1"/>
</dbReference>
<dbReference type="SUPFAM" id="SSF49493">
    <property type="entry name" value="HSP40/DnaJ peptide-binding domain"/>
    <property type="match status" value="2"/>
</dbReference>
<dbReference type="FunFam" id="2.60.260.20:FF:000041">
    <property type="entry name" value="HSP40/DnaJ peptide-binding protein"/>
    <property type="match status" value="1"/>
</dbReference>
<dbReference type="CDD" id="cd06257">
    <property type="entry name" value="DnaJ"/>
    <property type="match status" value="1"/>
</dbReference>
<dbReference type="SMART" id="SM00271">
    <property type="entry name" value="DnaJ"/>
    <property type="match status" value="1"/>
</dbReference>
<comment type="caution">
    <text evidence="3">The sequence shown here is derived from an EMBL/GenBank/DDBJ whole genome shotgun (WGS) entry which is preliminary data.</text>
</comment>
<dbReference type="InterPro" id="IPR002939">
    <property type="entry name" value="DnaJ_C"/>
</dbReference>
<dbReference type="OrthoDB" id="550424at2759"/>